<evidence type="ECO:0000313" key="2">
    <source>
        <dbReference type="EMBL" id="CAI6045943.1"/>
    </source>
</evidence>
<protein>
    <recommendedName>
        <fullName evidence="1">FAD dependent oxidoreductase domain-containing protein</fullName>
    </recommendedName>
</protein>
<dbReference type="EMBL" id="CABFNP030000582">
    <property type="protein sequence ID" value="CAI6045943.1"/>
    <property type="molecule type" value="Genomic_DNA"/>
</dbReference>
<comment type="caution">
    <text evidence="2">The sequence shown here is derived from an EMBL/GenBank/DDBJ whole genome shotgun (WGS) entry which is preliminary data.</text>
</comment>
<dbReference type="InterPro" id="IPR006076">
    <property type="entry name" value="FAD-dep_OxRdtase"/>
</dbReference>
<evidence type="ECO:0000313" key="3">
    <source>
        <dbReference type="Proteomes" id="UP001160390"/>
    </source>
</evidence>
<name>A0AA35PY84_9HYPO</name>
<gene>
    <name evidence="2" type="ORF">CCHLO57077_00012971</name>
</gene>
<evidence type="ECO:0000259" key="1">
    <source>
        <dbReference type="Pfam" id="PF01266"/>
    </source>
</evidence>
<dbReference type="Gene3D" id="3.30.9.10">
    <property type="entry name" value="D-Amino Acid Oxidase, subunit A, domain 2"/>
    <property type="match status" value="1"/>
</dbReference>
<dbReference type="GO" id="GO:0005737">
    <property type="term" value="C:cytoplasm"/>
    <property type="evidence" value="ECO:0007669"/>
    <property type="project" value="TreeGrafter"/>
</dbReference>
<dbReference type="InterPro" id="IPR036188">
    <property type="entry name" value="FAD/NAD-bd_sf"/>
</dbReference>
<sequence>MLRRRLLQDPGLPVLNPTQSYWQTPPNSDVSNKQSSVLPETRDVVVLGSGITGLSVSWWLTQHSATTSISVLDAREICSGATGRNGGRINCMAIQDYDKYRRIYGDEHAAQIVRFELAHFDAIHDFARDAGLDILECSEVRRVDAVSAVFSEKQLLEIRHMLENFEDAFPDLRGKWKIVGKTEVVDKYKISNAKGALVGPAGAAWPYRMVTSVFAQLQSQRSNRFSLEANTPALAITRTSSSDYPYLVATPRGAIKTKHVVHCTEGHSAHLLPRLRGILVPRRGQITVQNPASGFSQRSNSSWSFLIDDILDYATQNPKTGHIIIGGGETSGKAEVLGIPSDAEEDVLALSHLGGILPAAFGVKNWGNELDGKRRIAYSWTGILCNSLDKVPLVGMLTEGLLDRQAGTQASAEWISGGYGGYGMVNAFLCGKALAQMISGVDVISLLPEPYYITPERVGQLRKAFKRILDSEKEHIKALL</sequence>
<dbReference type="Pfam" id="PF01266">
    <property type="entry name" value="DAO"/>
    <property type="match status" value="1"/>
</dbReference>
<dbReference type="PANTHER" id="PTHR13847">
    <property type="entry name" value="SARCOSINE DEHYDROGENASE-RELATED"/>
    <property type="match status" value="1"/>
</dbReference>
<dbReference type="PANTHER" id="PTHR13847:SF213">
    <property type="entry name" value="DEPENDENT OXIDOREDUCTASE, PUTATIVE-RELATED"/>
    <property type="match status" value="1"/>
</dbReference>
<proteinExistence type="predicted"/>
<accession>A0AA35PY84</accession>
<dbReference type="SUPFAM" id="SSF51905">
    <property type="entry name" value="FAD/NAD(P)-binding domain"/>
    <property type="match status" value="1"/>
</dbReference>
<organism evidence="2 3">
    <name type="scientific">Clonostachys chloroleuca</name>
    <dbReference type="NCBI Taxonomy" id="1926264"/>
    <lineage>
        <taxon>Eukaryota</taxon>
        <taxon>Fungi</taxon>
        <taxon>Dikarya</taxon>
        <taxon>Ascomycota</taxon>
        <taxon>Pezizomycotina</taxon>
        <taxon>Sordariomycetes</taxon>
        <taxon>Hypocreomycetidae</taxon>
        <taxon>Hypocreales</taxon>
        <taxon>Bionectriaceae</taxon>
        <taxon>Clonostachys</taxon>
    </lineage>
</organism>
<feature type="domain" description="FAD dependent oxidoreductase" evidence="1">
    <location>
        <begin position="43"/>
        <end position="437"/>
    </location>
</feature>
<dbReference type="Gene3D" id="3.50.50.60">
    <property type="entry name" value="FAD/NAD(P)-binding domain"/>
    <property type="match status" value="1"/>
</dbReference>
<dbReference type="AlphaFoldDB" id="A0AA35PY84"/>
<dbReference type="Proteomes" id="UP001160390">
    <property type="component" value="Unassembled WGS sequence"/>
</dbReference>
<reference evidence="2" key="1">
    <citation type="submission" date="2023-01" db="EMBL/GenBank/DDBJ databases">
        <authorList>
            <person name="Piombo E."/>
        </authorList>
    </citation>
    <scope>NUCLEOTIDE SEQUENCE</scope>
</reference>
<keyword evidence="3" id="KW-1185">Reference proteome</keyword>